<dbReference type="AlphaFoldDB" id="A0A5E4CE44"/>
<evidence type="ECO:0000313" key="2">
    <source>
        <dbReference type="EMBL" id="VTJ80217.1"/>
    </source>
</evidence>
<sequence length="192" mass="19995">ISSVTRLVCVLAEFCRRDHKGSPTDSRAGTRQDACPVATDTWKPTGQPESPPSWGPDNPETLPGGQGGAATKPQDGFTQGLQVGPAPGDAGEDAQGDGSGSVSKETTSALASAEEVDKDPLIVPEKDGDNREGDSVGQEAHEQKERGQASAEAGKVKGTDRHQGSETMGLPWGLRPQRDDKGVTVTTMISFS</sequence>
<dbReference type="Proteomes" id="UP000335636">
    <property type="component" value="Unassembled WGS sequence"/>
</dbReference>
<feature type="compositionally biased region" description="Polar residues" evidence="1">
    <location>
        <begin position="100"/>
        <end position="110"/>
    </location>
</feature>
<reference evidence="2" key="1">
    <citation type="submission" date="2019-04" db="EMBL/GenBank/DDBJ databases">
        <authorList>
            <person name="Alioto T."/>
            <person name="Alioto T."/>
        </authorList>
    </citation>
    <scope>NUCLEOTIDE SEQUENCE [LARGE SCALE GENOMIC DNA]</scope>
</reference>
<feature type="compositionally biased region" description="Basic and acidic residues" evidence="1">
    <location>
        <begin position="118"/>
        <end position="147"/>
    </location>
</feature>
<keyword evidence="3" id="KW-1185">Reference proteome</keyword>
<gene>
    <name evidence="2" type="ORF">MONAX_5E039876</name>
</gene>
<evidence type="ECO:0000313" key="3">
    <source>
        <dbReference type="Proteomes" id="UP000335636"/>
    </source>
</evidence>
<organism evidence="2 3">
    <name type="scientific">Marmota monax</name>
    <name type="common">Woodchuck</name>
    <dbReference type="NCBI Taxonomy" id="9995"/>
    <lineage>
        <taxon>Eukaryota</taxon>
        <taxon>Metazoa</taxon>
        <taxon>Chordata</taxon>
        <taxon>Craniata</taxon>
        <taxon>Vertebrata</taxon>
        <taxon>Euteleostomi</taxon>
        <taxon>Mammalia</taxon>
        <taxon>Eutheria</taxon>
        <taxon>Euarchontoglires</taxon>
        <taxon>Glires</taxon>
        <taxon>Rodentia</taxon>
        <taxon>Sciuromorpha</taxon>
        <taxon>Sciuridae</taxon>
        <taxon>Xerinae</taxon>
        <taxon>Marmotini</taxon>
        <taxon>Marmota</taxon>
    </lineage>
</organism>
<feature type="non-terminal residue" evidence="2">
    <location>
        <position position="1"/>
    </location>
</feature>
<dbReference type="EMBL" id="CABDUW010001279">
    <property type="protein sequence ID" value="VTJ80217.1"/>
    <property type="molecule type" value="Genomic_DNA"/>
</dbReference>
<comment type="caution">
    <text evidence="2">The sequence shown here is derived from an EMBL/GenBank/DDBJ whole genome shotgun (WGS) entry which is preliminary data.</text>
</comment>
<feature type="region of interest" description="Disordered" evidence="1">
    <location>
        <begin position="16"/>
        <end position="192"/>
    </location>
</feature>
<proteinExistence type="predicted"/>
<name>A0A5E4CE44_MARMO</name>
<accession>A0A5E4CE44</accession>
<feature type="compositionally biased region" description="Basic and acidic residues" evidence="1">
    <location>
        <begin position="154"/>
        <end position="164"/>
    </location>
</feature>
<protein>
    <submittedName>
        <fullName evidence="2">Uncharacterized protein</fullName>
    </submittedName>
</protein>
<evidence type="ECO:0000256" key="1">
    <source>
        <dbReference type="SAM" id="MobiDB-lite"/>
    </source>
</evidence>